<name>A0A6N2KY48_SALVM</name>
<protein>
    <submittedName>
        <fullName evidence="1">Uncharacterized protein</fullName>
    </submittedName>
</protein>
<dbReference type="AlphaFoldDB" id="A0A6N2KY48"/>
<dbReference type="EMBL" id="CAADRP010000868">
    <property type="protein sequence ID" value="VFU32918.1"/>
    <property type="molecule type" value="Genomic_DNA"/>
</dbReference>
<reference evidence="1" key="1">
    <citation type="submission" date="2019-03" db="EMBL/GenBank/DDBJ databases">
        <authorList>
            <person name="Mank J."/>
            <person name="Almeida P."/>
        </authorList>
    </citation>
    <scope>NUCLEOTIDE SEQUENCE</scope>
    <source>
        <strain evidence="1">78183</strain>
    </source>
</reference>
<organism evidence="1">
    <name type="scientific">Salix viminalis</name>
    <name type="common">Common osier</name>
    <name type="synonym">Basket willow</name>
    <dbReference type="NCBI Taxonomy" id="40686"/>
    <lineage>
        <taxon>Eukaryota</taxon>
        <taxon>Viridiplantae</taxon>
        <taxon>Streptophyta</taxon>
        <taxon>Embryophyta</taxon>
        <taxon>Tracheophyta</taxon>
        <taxon>Spermatophyta</taxon>
        <taxon>Magnoliopsida</taxon>
        <taxon>eudicotyledons</taxon>
        <taxon>Gunneridae</taxon>
        <taxon>Pentapetalae</taxon>
        <taxon>rosids</taxon>
        <taxon>fabids</taxon>
        <taxon>Malpighiales</taxon>
        <taxon>Salicaceae</taxon>
        <taxon>Saliceae</taxon>
        <taxon>Salix</taxon>
    </lineage>
</organism>
<gene>
    <name evidence="1" type="ORF">SVIM_LOCUS147706</name>
</gene>
<sequence length="84" mass="9932">MFISCTALLNQEINYFPCSICIRPRTYSDFLKPFFNFLEKQKGKNKEADQRAKTQVKFCSEKNFEQRYGLRPKIRGSLWPSLEG</sequence>
<accession>A0A6N2KY48</accession>
<evidence type="ECO:0000313" key="1">
    <source>
        <dbReference type="EMBL" id="VFU32918.1"/>
    </source>
</evidence>
<proteinExistence type="predicted"/>